<reference evidence="1 2" key="1">
    <citation type="submission" date="2019-02" db="EMBL/GenBank/DDBJ databases">
        <title>WGS of Pseudoxanthomonas species novum from clinical isolates.</title>
        <authorList>
            <person name="Bernier A.-M."/>
            <person name="Bernard K."/>
            <person name="Vachon A."/>
        </authorList>
    </citation>
    <scope>NUCLEOTIDE SEQUENCE [LARGE SCALE GENOMIC DNA]</scope>
    <source>
        <strain evidence="1 2">NML171200</strain>
    </source>
</reference>
<protein>
    <submittedName>
        <fullName evidence="1">HAD family hydrolase</fullName>
    </submittedName>
</protein>
<dbReference type="GO" id="GO:0050308">
    <property type="term" value="F:sugar-phosphatase activity"/>
    <property type="evidence" value="ECO:0007669"/>
    <property type="project" value="TreeGrafter"/>
</dbReference>
<dbReference type="SUPFAM" id="SSF56784">
    <property type="entry name" value="HAD-like"/>
    <property type="match status" value="1"/>
</dbReference>
<sequence length="204" mass="20982">MDGTLLTSIAAAERVWTRWALRHGLDPATFVPTIHGARAIDTIAGLGLPGVDAQAEAEGITRDEIADVEGVAPIAGAAAFIAGLPPARWAVVTSAPRALALRRMQAAGLPLPAVTVTAEDVVHGKPDPAGYRLAAARLGVAAEDCLVFEDAPAGIAAAEAAGADVLVIEAAHAHPLQTPHRQVRDYLTLQARVTPDGLRLLDAG</sequence>
<dbReference type="NCBIfam" id="TIGR01509">
    <property type="entry name" value="HAD-SF-IA-v3"/>
    <property type="match status" value="1"/>
</dbReference>
<dbReference type="PANTHER" id="PTHR43481">
    <property type="entry name" value="FRUCTOSE-1-PHOSPHATE PHOSPHATASE"/>
    <property type="match status" value="1"/>
</dbReference>
<dbReference type="PANTHER" id="PTHR43481:SF4">
    <property type="entry name" value="GLYCEROL-1-PHOSPHATE PHOSPHOHYDROLASE 1-RELATED"/>
    <property type="match status" value="1"/>
</dbReference>
<dbReference type="EMBL" id="SHMC01000003">
    <property type="protein sequence ID" value="TAA26013.1"/>
    <property type="molecule type" value="Genomic_DNA"/>
</dbReference>
<comment type="caution">
    <text evidence="1">The sequence shown here is derived from an EMBL/GenBank/DDBJ whole genome shotgun (WGS) entry which is preliminary data.</text>
</comment>
<evidence type="ECO:0000313" key="1">
    <source>
        <dbReference type="EMBL" id="TAA26013.1"/>
    </source>
</evidence>
<name>A0A4Q8LBE2_9GAMM</name>
<organism evidence="1 2">
    <name type="scientific">Pseudoxanthomonas winnipegensis</name>
    <dbReference type="NCBI Taxonomy" id="2480810"/>
    <lineage>
        <taxon>Bacteria</taxon>
        <taxon>Pseudomonadati</taxon>
        <taxon>Pseudomonadota</taxon>
        <taxon>Gammaproteobacteria</taxon>
        <taxon>Lysobacterales</taxon>
        <taxon>Lysobacteraceae</taxon>
        <taxon>Pseudoxanthomonas</taxon>
    </lineage>
</organism>
<dbReference type="InterPro" id="IPR036412">
    <property type="entry name" value="HAD-like_sf"/>
</dbReference>
<keyword evidence="1" id="KW-0378">Hydrolase</keyword>
<dbReference type="InterPro" id="IPR023198">
    <property type="entry name" value="PGP-like_dom2"/>
</dbReference>
<gene>
    <name evidence="1" type="ORF">EA660_10540</name>
</gene>
<dbReference type="Gene3D" id="1.10.150.240">
    <property type="entry name" value="Putative phosphatase, domain 2"/>
    <property type="match status" value="1"/>
</dbReference>
<dbReference type="InterPro" id="IPR051806">
    <property type="entry name" value="HAD-like_SPP"/>
</dbReference>
<accession>A0A4Q8LBE2</accession>
<dbReference type="Pfam" id="PF00702">
    <property type="entry name" value="Hydrolase"/>
    <property type="match status" value="1"/>
</dbReference>
<dbReference type="OrthoDB" id="9776368at2"/>
<dbReference type="InterPro" id="IPR023214">
    <property type="entry name" value="HAD_sf"/>
</dbReference>
<dbReference type="Proteomes" id="UP000292627">
    <property type="component" value="Unassembled WGS sequence"/>
</dbReference>
<dbReference type="Gene3D" id="3.40.50.1000">
    <property type="entry name" value="HAD superfamily/HAD-like"/>
    <property type="match status" value="1"/>
</dbReference>
<dbReference type="AlphaFoldDB" id="A0A4Q8LBE2"/>
<dbReference type="InterPro" id="IPR006439">
    <property type="entry name" value="HAD-SF_hydro_IA"/>
</dbReference>
<evidence type="ECO:0000313" key="2">
    <source>
        <dbReference type="Proteomes" id="UP000292627"/>
    </source>
</evidence>
<proteinExistence type="predicted"/>